<evidence type="ECO:0000313" key="4">
    <source>
        <dbReference type="Proteomes" id="UP001237207"/>
    </source>
</evidence>
<dbReference type="Pfam" id="PF01903">
    <property type="entry name" value="CbiX"/>
    <property type="match status" value="2"/>
</dbReference>
<keyword evidence="2 3" id="KW-0456">Lyase</keyword>
<organism evidence="3 4">
    <name type="scientific">Oikeobacillus pervagus</name>
    <dbReference type="NCBI Taxonomy" id="1325931"/>
    <lineage>
        <taxon>Bacteria</taxon>
        <taxon>Bacillati</taxon>
        <taxon>Bacillota</taxon>
        <taxon>Bacilli</taxon>
        <taxon>Bacillales</taxon>
        <taxon>Bacillaceae</taxon>
        <taxon>Oikeobacillus</taxon>
    </lineage>
</organism>
<evidence type="ECO:0000256" key="1">
    <source>
        <dbReference type="ARBA" id="ARBA00022723"/>
    </source>
</evidence>
<keyword evidence="1" id="KW-0479">Metal-binding</keyword>
<proteinExistence type="predicted"/>
<dbReference type="PANTHER" id="PTHR33542">
    <property type="entry name" value="SIROHYDROCHLORIN FERROCHELATASE, CHLOROPLASTIC"/>
    <property type="match status" value="1"/>
</dbReference>
<dbReference type="AlphaFoldDB" id="A0AAJ1SWH8"/>
<dbReference type="GO" id="GO:0051266">
    <property type="term" value="F:sirohydrochlorin ferrochelatase activity"/>
    <property type="evidence" value="ECO:0007669"/>
    <property type="project" value="UniProtKB-EC"/>
</dbReference>
<dbReference type="CDD" id="cd03414">
    <property type="entry name" value="CbiX_SirB_C"/>
    <property type="match status" value="1"/>
</dbReference>
<evidence type="ECO:0000313" key="3">
    <source>
        <dbReference type="EMBL" id="MDQ0214030.1"/>
    </source>
</evidence>
<sequence length="253" mass="28853">MKAVLYICHGSRVKEGCNQAIEFVRQTKTNVNIPIQEVCFLELAKPTIEEGVTRCVRQGATDMIAIPVFLLAAGHVKHDIPAELNRLRNKFPFVRIHYGQPFGVHEKIIDILLERMEEQLGEIQEDAAILLVGRGSSDPDTLRDFQKITQFFRYKTNFSDVNKCFLVAATPSFNQALTQALKRNSSQIIIVPYLLFSGLLMKRMKKTIQSLETSQEIILCNYLGYHPLLQQVLIERVQQVNETIEEVCISRFG</sequence>
<name>A0AAJ1SWH8_9BACI</name>
<gene>
    <name evidence="3" type="ORF">J2S13_000425</name>
</gene>
<dbReference type="InterPro" id="IPR050963">
    <property type="entry name" value="Sirohydro_Cobaltochel/CbiX"/>
</dbReference>
<dbReference type="RefSeq" id="WP_307256032.1">
    <property type="nucleotide sequence ID" value="NZ_JAUSUC010000003.1"/>
</dbReference>
<evidence type="ECO:0000256" key="2">
    <source>
        <dbReference type="ARBA" id="ARBA00023239"/>
    </source>
</evidence>
<accession>A0AAJ1SWH8</accession>
<reference evidence="3" key="1">
    <citation type="submission" date="2023-07" db="EMBL/GenBank/DDBJ databases">
        <title>Genomic Encyclopedia of Type Strains, Phase IV (KMG-IV): sequencing the most valuable type-strain genomes for metagenomic binning, comparative biology and taxonomic classification.</title>
        <authorList>
            <person name="Goeker M."/>
        </authorList>
    </citation>
    <scope>NUCLEOTIDE SEQUENCE</scope>
    <source>
        <strain evidence="3">DSM 23947</strain>
    </source>
</reference>
<dbReference type="GO" id="GO:0046872">
    <property type="term" value="F:metal ion binding"/>
    <property type="evidence" value="ECO:0007669"/>
    <property type="project" value="UniProtKB-KW"/>
</dbReference>
<dbReference type="EC" id="4.99.1.4" evidence="3"/>
<comment type="caution">
    <text evidence="3">The sequence shown here is derived from an EMBL/GenBank/DDBJ whole genome shotgun (WGS) entry which is preliminary data.</text>
</comment>
<dbReference type="PANTHER" id="PTHR33542:SF3">
    <property type="entry name" value="SIROHYDROCHLORIN FERROCHELATASE, CHLOROPLASTIC"/>
    <property type="match status" value="1"/>
</dbReference>
<dbReference type="EMBL" id="JAUSUC010000003">
    <property type="protein sequence ID" value="MDQ0214030.1"/>
    <property type="molecule type" value="Genomic_DNA"/>
</dbReference>
<dbReference type="InterPro" id="IPR002762">
    <property type="entry name" value="CbiX-like"/>
</dbReference>
<dbReference type="CDD" id="cd03416">
    <property type="entry name" value="CbiX_SirB_N"/>
    <property type="match status" value="1"/>
</dbReference>
<dbReference type="SUPFAM" id="SSF53800">
    <property type="entry name" value="Chelatase"/>
    <property type="match status" value="1"/>
</dbReference>
<dbReference type="Proteomes" id="UP001237207">
    <property type="component" value="Unassembled WGS sequence"/>
</dbReference>
<keyword evidence="4" id="KW-1185">Reference proteome</keyword>
<protein>
    <submittedName>
        <fullName evidence="3">Sirohydrochlorin ferrochelatase</fullName>
        <ecNumber evidence="3">4.99.1.4</ecNumber>
    </submittedName>
</protein>
<dbReference type="Gene3D" id="3.40.50.1400">
    <property type="match status" value="2"/>
</dbReference>